<keyword evidence="2" id="KW-0012">Acyltransferase</keyword>
<dbReference type="Proteomes" id="UP001164965">
    <property type="component" value="Chromosome"/>
</dbReference>
<dbReference type="InterPro" id="IPR013653">
    <property type="entry name" value="GCN5-like_dom"/>
</dbReference>
<sequence>MVALPRVVVLTAHPDDVRRVEHPPDVRLLVVADAEHVDLLRAVHGEVGAEVPAHGGAVLAVRGPVGLAAAGWTEVEHGTSELVGVVTVGPERRRGLGALVVGAAANAAALAGADLLWLRTQDAGALKLYRSLGFEPTGARPGQWP</sequence>
<dbReference type="SUPFAM" id="SSF55729">
    <property type="entry name" value="Acyl-CoA N-acyltransferases (Nat)"/>
    <property type="match status" value="1"/>
</dbReference>
<dbReference type="EC" id="2.3.1.-" evidence="2"/>
<dbReference type="EMBL" id="CP110615">
    <property type="protein sequence ID" value="UZJ23596.1"/>
    <property type="molecule type" value="Genomic_DNA"/>
</dbReference>
<dbReference type="RefSeq" id="WP_265381703.1">
    <property type="nucleotide sequence ID" value="NZ_CP110615.1"/>
</dbReference>
<feature type="domain" description="N-acetyltransferase" evidence="1">
    <location>
        <begin position="7"/>
        <end position="145"/>
    </location>
</feature>
<accession>A0ABY6NW36</accession>
<gene>
    <name evidence="2" type="ORF">RHODO2019_10235</name>
</gene>
<dbReference type="PROSITE" id="PS51186">
    <property type="entry name" value="GNAT"/>
    <property type="match status" value="1"/>
</dbReference>
<dbReference type="InterPro" id="IPR000182">
    <property type="entry name" value="GNAT_dom"/>
</dbReference>
<evidence type="ECO:0000259" key="1">
    <source>
        <dbReference type="PROSITE" id="PS51186"/>
    </source>
</evidence>
<dbReference type="Gene3D" id="3.40.630.30">
    <property type="match status" value="1"/>
</dbReference>
<protein>
    <submittedName>
        <fullName evidence="2">GNAT family N-acetyltransferase</fullName>
        <ecNumber evidence="2">2.3.1.-</ecNumber>
    </submittedName>
</protein>
<dbReference type="Pfam" id="PF08445">
    <property type="entry name" value="FR47"/>
    <property type="match status" value="1"/>
</dbReference>
<reference evidence="2" key="1">
    <citation type="submission" date="2022-10" db="EMBL/GenBank/DDBJ databases">
        <title>Rhodococcus sp.75.</title>
        <authorList>
            <person name="Sun M."/>
        </authorList>
    </citation>
    <scope>NUCLEOTIDE SEQUENCE</scope>
    <source>
        <strain evidence="2">75</strain>
    </source>
</reference>
<name>A0ABY6NW36_9NOCA</name>
<organism evidence="2 3">
    <name type="scientific">Rhodococcus antarcticus</name>
    <dbReference type="NCBI Taxonomy" id="2987751"/>
    <lineage>
        <taxon>Bacteria</taxon>
        <taxon>Bacillati</taxon>
        <taxon>Actinomycetota</taxon>
        <taxon>Actinomycetes</taxon>
        <taxon>Mycobacteriales</taxon>
        <taxon>Nocardiaceae</taxon>
        <taxon>Rhodococcus</taxon>
    </lineage>
</organism>
<evidence type="ECO:0000313" key="2">
    <source>
        <dbReference type="EMBL" id="UZJ23596.1"/>
    </source>
</evidence>
<evidence type="ECO:0000313" key="3">
    <source>
        <dbReference type="Proteomes" id="UP001164965"/>
    </source>
</evidence>
<keyword evidence="3" id="KW-1185">Reference proteome</keyword>
<proteinExistence type="predicted"/>
<keyword evidence="2" id="KW-0808">Transferase</keyword>
<dbReference type="GO" id="GO:0016746">
    <property type="term" value="F:acyltransferase activity"/>
    <property type="evidence" value="ECO:0007669"/>
    <property type="project" value="UniProtKB-KW"/>
</dbReference>
<dbReference type="InterPro" id="IPR016181">
    <property type="entry name" value="Acyl_CoA_acyltransferase"/>
</dbReference>